<keyword evidence="1" id="KW-0677">Repeat</keyword>
<dbReference type="Gramene" id="Ma09_t16180.2">
    <property type="protein sequence ID" value="Ma09_p16180.2"/>
    <property type="gene ID" value="Ma09_g16180"/>
</dbReference>
<reference evidence="4" key="1">
    <citation type="submission" date="2021-03" db="EMBL/GenBank/DDBJ databases">
        <authorList>
            <consortium name="Genoscope - CEA"/>
            <person name="William W."/>
        </authorList>
    </citation>
    <scope>NUCLEOTIDE SEQUENCE</scope>
    <source>
        <strain evidence="4">Doubled-haploid Pahang</strain>
    </source>
</reference>
<accession>A0A804KK50</accession>
<dbReference type="PANTHER" id="PTHR24193:SF121">
    <property type="entry name" value="ADA2A-CONTAINING COMPLEX COMPONENT 3, ISOFORM D"/>
    <property type="match status" value="1"/>
</dbReference>
<dbReference type="SMART" id="SM00248">
    <property type="entry name" value="ANK"/>
    <property type="match status" value="3"/>
</dbReference>
<dbReference type="GO" id="GO:0031436">
    <property type="term" value="C:BRCA1-BARD1 complex"/>
    <property type="evidence" value="ECO:0000318"/>
    <property type="project" value="GO_Central"/>
</dbReference>
<gene>
    <name evidence="4" type="ORF">GSMUA_234550.1</name>
</gene>
<dbReference type="PRINTS" id="PR01415">
    <property type="entry name" value="ANKYRIN"/>
</dbReference>
<dbReference type="GO" id="GO:0070531">
    <property type="term" value="C:BRCA1-A complex"/>
    <property type="evidence" value="ECO:0000318"/>
    <property type="project" value="GO_Central"/>
</dbReference>
<reference evidence="5" key="2">
    <citation type="submission" date="2021-05" db="UniProtKB">
        <authorList>
            <consortium name="EnsemblPlants"/>
        </authorList>
    </citation>
    <scope>IDENTIFICATION</scope>
    <source>
        <strain evidence="5">subsp. malaccensis</strain>
    </source>
</reference>
<sequence>MGTATDTPAQQSTAGEVTADQVQALLEAARYDDLEDLVSILSVGISPNSRDSQGRTALHMAAANGHLEIVEYLIQNGADASMKQDLNALNSEKNSPLHWACLNGHIEVVKLLIQGGASVSLLNSHERTPMDEAVSRGKMDVINAINMTVAQLELDDVNIS</sequence>
<keyword evidence="2 3" id="KW-0040">ANK repeat</keyword>
<evidence type="ECO:0000256" key="3">
    <source>
        <dbReference type="PROSITE-ProRule" id="PRU00023"/>
    </source>
</evidence>
<evidence type="ECO:0000313" key="4">
    <source>
        <dbReference type="EMBL" id="CAG1835350.1"/>
    </source>
</evidence>
<dbReference type="AlphaFoldDB" id="A0A804KK50"/>
<dbReference type="PROSITE" id="PS50088">
    <property type="entry name" value="ANK_REPEAT"/>
    <property type="match status" value="2"/>
</dbReference>
<evidence type="ECO:0000256" key="1">
    <source>
        <dbReference type="ARBA" id="ARBA00022737"/>
    </source>
</evidence>
<dbReference type="SUPFAM" id="SSF48403">
    <property type="entry name" value="Ankyrin repeat"/>
    <property type="match status" value="1"/>
</dbReference>
<keyword evidence="6" id="KW-1185">Reference proteome</keyword>
<dbReference type="InterPro" id="IPR002110">
    <property type="entry name" value="Ankyrin_rpt"/>
</dbReference>
<dbReference type="Gene3D" id="1.25.40.20">
    <property type="entry name" value="Ankyrin repeat-containing domain"/>
    <property type="match status" value="1"/>
</dbReference>
<feature type="repeat" description="ANK" evidence="3">
    <location>
        <begin position="53"/>
        <end position="85"/>
    </location>
</feature>
<dbReference type="OrthoDB" id="10057496at2759"/>
<dbReference type="Pfam" id="PF12796">
    <property type="entry name" value="Ank_2"/>
    <property type="match status" value="1"/>
</dbReference>
<evidence type="ECO:0000313" key="6">
    <source>
        <dbReference type="Proteomes" id="UP000012960"/>
    </source>
</evidence>
<dbReference type="OMA" id="NSHDRTP"/>
<name>A0A804KK50_MUSAM</name>
<protein>
    <submittedName>
        <fullName evidence="4">(wild Malaysian banana) hypothetical protein</fullName>
    </submittedName>
</protein>
<organism evidence="5 6">
    <name type="scientific">Musa acuminata subsp. malaccensis</name>
    <name type="common">Wild banana</name>
    <name type="synonym">Musa malaccensis</name>
    <dbReference type="NCBI Taxonomy" id="214687"/>
    <lineage>
        <taxon>Eukaryota</taxon>
        <taxon>Viridiplantae</taxon>
        <taxon>Streptophyta</taxon>
        <taxon>Embryophyta</taxon>
        <taxon>Tracheophyta</taxon>
        <taxon>Spermatophyta</taxon>
        <taxon>Magnoliopsida</taxon>
        <taxon>Liliopsida</taxon>
        <taxon>Zingiberales</taxon>
        <taxon>Musaceae</taxon>
        <taxon>Musa</taxon>
    </lineage>
</organism>
<dbReference type="InterPro" id="IPR036770">
    <property type="entry name" value="Ankyrin_rpt-contain_sf"/>
</dbReference>
<dbReference type="PROSITE" id="PS50297">
    <property type="entry name" value="ANK_REP_REGION"/>
    <property type="match status" value="2"/>
</dbReference>
<dbReference type="EMBL" id="HG996474">
    <property type="protein sequence ID" value="CAG1835350.1"/>
    <property type="molecule type" value="Genomic_DNA"/>
</dbReference>
<proteinExistence type="predicted"/>
<dbReference type="GO" id="GO:0085020">
    <property type="term" value="P:protein K6-linked ubiquitination"/>
    <property type="evidence" value="ECO:0000318"/>
    <property type="project" value="GO_Central"/>
</dbReference>
<evidence type="ECO:0000313" key="5">
    <source>
        <dbReference type="EnsemblPlants" id="Ma09_p16180.2"/>
    </source>
</evidence>
<dbReference type="PANTHER" id="PTHR24193">
    <property type="entry name" value="ANKYRIN REPEAT PROTEIN"/>
    <property type="match status" value="1"/>
</dbReference>
<evidence type="ECO:0000256" key="2">
    <source>
        <dbReference type="ARBA" id="ARBA00023043"/>
    </source>
</evidence>
<dbReference type="Proteomes" id="UP000012960">
    <property type="component" value="Unplaced"/>
</dbReference>
<feature type="repeat" description="ANK" evidence="3">
    <location>
        <begin position="92"/>
        <end position="124"/>
    </location>
</feature>
<dbReference type="InParanoid" id="A0A804KK50"/>
<dbReference type="EnsemblPlants" id="Ma09_t16180.2">
    <property type="protein sequence ID" value="Ma09_p16180.2"/>
    <property type="gene ID" value="Ma09_g16180"/>
</dbReference>
<dbReference type="InterPro" id="IPR050663">
    <property type="entry name" value="Ankyrin-SOCS_Box"/>
</dbReference>